<sequence>MFTNLPNLSESTEAERQILKKTAAAAEPTKKKRMKEINNPDRTISEEDTVSIEVAEQPREEVPQLDLGCLQLPAPYWSGQVIQGTPNTVAYSHCELSNTKATLSVKKLVAYTYSKEEGTLCEAFFREKEVERKHIKTTSEAQSLLDESKSHIWGFYVPNQQRASGTPQRRTQD</sequence>
<keyword evidence="2" id="KW-1185">Reference proteome</keyword>
<evidence type="ECO:0000313" key="1">
    <source>
        <dbReference type="EMBL" id="KAG0443526.1"/>
    </source>
</evidence>
<evidence type="ECO:0000313" key="2">
    <source>
        <dbReference type="Proteomes" id="UP000805193"/>
    </source>
</evidence>
<protein>
    <submittedName>
        <fullName evidence="1">Uncharacterized protein</fullName>
    </submittedName>
</protein>
<comment type="caution">
    <text evidence="1">The sequence shown here is derived from an EMBL/GenBank/DDBJ whole genome shotgun (WGS) entry which is preliminary data.</text>
</comment>
<name>A0AC60QXM0_IXOPE</name>
<gene>
    <name evidence="1" type="ORF">HPB47_014817</name>
</gene>
<reference evidence="1 2" key="1">
    <citation type="journal article" date="2020" name="Cell">
        <title>Large-Scale Comparative Analyses of Tick Genomes Elucidate Their Genetic Diversity and Vector Capacities.</title>
        <authorList>
            <consortium name="Tick Genome and Microbiome Consortium (TIGMIC)"/>
            <person name="Jia N."/>
            <person name="Wang J."/>
            <person name="Shi W."/>
            <person name="Du L."/>
            <person name="Sun Y."/>
            <person name="Zhan W."/>
            <person name="Jiang J.F."/>
            <person name="Wang Q."/>
            <person name="Zhang B."/>
            <person name="Ji P."/>
            <person name="Bell-Sakyi L."/>
            <person name="Cui X.M."/>
            <person name="Yuan T.T."/>
            <person name="Jiang B.G."/>
            <person name="Yang W.F."/>
            <person name="Lam T.T."/>
            <person name="Chang Q.C."/>
            <person name="Ding S.J."/>
            <person name="Wang X.J."/>
            <person name="Zhu J.G."/>
            <person name="Ruan X.D."/>
            <person name="Zhao L."/>
            <person name="Wei J.T."/>
            <person name="Ye R.Z."/>
            <person name="Que T.C."/>
            <person name="Du C.H."/>
            <person name="Zhou Y.H."/>
            <person name="Cheng J.X."/>
            <person name="Dai P.F."/>
            <person name="Guo W.B."/>
            <person name="Han X.H."/>
            <person name="Huang E.J."/>
            <person name="Li L.F."/>
            <person name="Wei W."/>
            <person name="Gao Y.C."/>
            <person name="Liu J.Z."/>
            <person name="Shao H.Z."/>
            <person name="Wang X."/>
            <person name="Wang C.C."/>
            <person name="Yang T.C."/>
            <person name="Huo Q.B."/>
            <person name="Li W."/>
            <person name="Chen H.Y."/>
            <person name="Chen S.E."/>
            <person name="Zhou L.G."/>
            <person name="Ni X.B."/>
            <person name="Tian J.H."/>
            <person name="Sheng Y."/>
            <person name="Liu T."/>
            <person name="Pan Y.S."/>
            <person name="Xia L.Y."/>
            <person name="Li J."/>
            <person name="Zhao F."/>
            <person name="Cao W.C."/>
        </authorList>
    </citation>
    <scope>NUCLEOTIDE SEQUENCE [LARGE SCALE GENOMIC DNA]</scope>
    <source>
        <strain evidence="1">Iper-2018</strain>
    </source>
</reference>
<dbReference type="EMBL" id="JABSTQ010003283">
    <property type="protein sequence ID" value="KAG0443526.1"/>
    <property type="molecule type" value="Genomic_DNA"/>
</dbReference>
<dbReference type="Proteomes" id="UP000805193">
    <property type="component" value="Unassembled WGS sequence"/>
</dbReference>
<accession>A0AC60QXM0</accession>
<organism evidence="1 2">
    <name type="scientific">Ixodes persulcatus</name>
    <name type="common">Taiga tick</name>
    <dbReference type="NCBI Taxonomy" id="34615"/>
    <lineage>
        <taxon>Eukaryota</taxon>
        <taxon>Metazoa</taxon>
        <taxon>Ecdysozoa</taxon>
        <taxon>Arthropoda</taxon>
        <taxon>Chelicerata</taxon>
        <taxon>Arachnida</taxon>
        <taxon>Acari</taxon>
        <taxon>Parasitiformes</taxon>
        <taxon>Ixodida</taxon>
        <taxon>Ixodoidea</taxon>
        <taxon>Ixodidae</taxon>
        <taxon>Ixodinae</taxon>
        <taxon>Ixodes</taxon>
    </lineage>
</organism>
<proteinExistence type="predicted"/>